<dbReference type="InterPro" id="IPR027372">
    <property type="entry name" value="Phytase-like_dom"/>
</dbReference>
<dbReference type="OrthoDB" id="9798693at2"/>
<reference evidence="3 4" key="1">
    <citation type="submission" date="2018-04" db="EMBL/GenBank/DDBJ databases">
        <title>Genome sequencing of Gemmobacter.</title>
        <authorList>
            <person name="Yi H."/>
            <person name="Baek M.-G."/>
        </authorList>
    </citation>
    <scope>NUCLEOTIDE SEQUENCE [LARGE SCALE GENOMIC DNA]</scope>
    <source>
        <strain evidence="3 4">HYN0069</strain>
    </source>
</reference>
<feature type="chain" id="PRO_5015577230" description="Phytase-like domain-containing protein" evidence="1">
    <location>
        <begin position="24"/>
        <end position="298"/>
    </location>
</feature>
<dbReference type="PIRSF" id="PIRSF031900">
    <property type="entry name" value="UCP031900"/>
    <property type="match status" value="1"/>
</dbReference>
<dbReference type="InterPro" id="IPR014567">
    <property type="entry name" value="UCP031900"/>
</dbReference>
<evidence type="ECO:0000313" key="4">
    <source>
        <dbReference type="Proteomes" id="UP000244496"/>
    </source>
</evidence>
<dbReference type="AlphaFoldDB" id="A0A2S0UQV1"/>
<accession>A0A2S0UQV1</accession>
<dbReference type="KEGG" id="geh:HYN69_01125"/>
<keyword evidence="1" id="KW-0732">Signal</keyword>
<dbReference type="Proteomes" id="UP000244496">
    <property type="component" value="Chromosome"/>
</dbReference>
<evidence type="ECO:0000259" key="2">
    <source>
        <dbReference type="Pfam" id="PF13449"/>
    </source>
</evidence>
<dbReference type="RefSeq" id="WP_108436962.1">
    <property type="nucleotide sequence ID" value="NZ_CP028918.1"/>
</dbReference>
<name>A0A2S0UQV1_9RHOB</name>
<evidence type="ECO:0000256" key="1">
    <source>
        <dbReference type="SAM" id="SignalP"/>
    </source>
</evidence>
<dbReference type="Pfam" id="PF13449">
    <property type="entry name" value="Phytase-like"/>
    <property type="match status" value="1"/>
</dbReference>
<dbReference type="SUPFAM" id="SSF63829">
    <property type="entry name" value="Calcium-dependent phosphotriesterase"/>
    <property type="match status" value="1"/>
</dbReference>
<evidence type="ECO:0000313" key="3">
    <source>
        <dbReference type="EMBL" id="AWB50150.1"/>
    </source>
</evidence>
<gene>
    <name evidence="3" type="ORF">HYN69_01125</name>
</gene>
<feature type="domain" description="Phytase-like" evidence="2">
    <location>
        <begin position="43"/>
        <end position="283"/>
    </location>
</feature>
<feature type="signal peptide" evidence="1">
    <location>
        <begin position="1"/>
        <end position="23"/>
    </location>
</feature>
<dbReference type="EMBL" id="CP028918">
    <property type="protein sequence ID" value="AWB50150.1"/>
    <property type="molecule type" value="Genomic_DNA"/>
</dbReference>
<organism evidence="3 4">
    <name type="scientific">Paragemmobacter aquarius</name>
    <dbReference type="NCBI Taxonomy" id="2169400"/>
    <lineage>
        <taxon>Bacteria</taxon>
        <taxon>Pseudomonadati</taxon>
        <taxon>Pseudomonadota</taxon>
        <taxon>Alphaproteobacteria</taxon>
        <taxon>Rhodobacterales</taxon>
        <taxon>Paracoccaceae</taxon>
        <taxon>Paragemmobacter</taxon>
    </lineage>
</organism>
<sequence length="298" mass="32102">MHKRPLFALILGFALIGGLQGSASPPLPAGYLQSYRWTLDDANFGGLSGIVVWPDGARFLAISDKGAFVEGRMERAADGSIAGVSSGPMRPLLARGSAGLAKGRTDSEGLAVGPDGRVFVSFEGVARVLEYDRISGSALNLPSHPDFARMQINSALEALAVDGEGTLYTLPERSGAMDRPFPVYRFRGGVWDQPFDVPRRGGFLAVDADVGPDGRFYLLEREFQGLAGFASRVRSFALTGGGVADERVEMQSATGQHDNLEGLSVWRDGTGGLRMTMVSDDNFNFFQTTEIVEYRVLR</sequence>
<protein>
    <recommendedName>
        <fullName evidence="2">Phytase-like domain-containing protein</fullName>
    </recommendedName>
</protein>
<keyword evidence="4" id="KW-1185">Reference proteome</keyword>
<proteinExistence type="predicted"/>